<dbReference type="InterPro" id="IPR027417">
    <property type="entry name" value="P-loop_NTPase"/>
</dbReference>
<evidence type="ECO:0000259" key="1">
    <source>
        <dbReference type="Pfam" id="PF12770"/>
    </source>
</evidence>
<dbReference type="InterPro" id="IPR024983">
    <property type="entry name" value="CHAT_dom"/>
</dbReference>
<reference evidence="2" key="1">
    <citation type="submission" date="2018-11" db="EMBL/GenBank/DDBJ databases">
        <authorList>
            <person name="Onetto C."/>
        </authorList>
    </citation>
    <scope>NUCLEOTIDE SEQUENCE [LARGE SCALE GENOMIC DNA]</scope>
</reference>
<dbReference type="SUPFAM" id="SSF52540">
    <property type="entry name" value="P-loop containing nucleoside triphosphate hydrolases"/>
    <property type="match status" value="1"/>
</dbReference>
<name>A0A564WE48_9PROT</name>
<gene>
    <name evidence="2" type="ORF">DF3PA_280022</name>
</gene>
<evidence type="ECO:0000313" key="3">
    <source>
        <dbReference type="Proteomes" id="UP000326641"/>
    </source>
</evidence>
<evidence type="ECO:0000313" key="2">
    <source>
        <dbReference type="EMBL" id="VUX46745.1"/>
    </source>
</evidence>
<dbReference type="Gene3D" id="3.40.50.300">
    <property type="entry name" value="P-loop containing nucleotide triphosphate hydrolases"/>
    <property type="match status" value="1"/>
</dbReference>
<organism evidence="2 3">
    <name type="scientific">Candidatus Defluviicoccus seviourii</name>
    <dbReference type="NCBI Taxonomy" id="2565273"/>
    <lineage>
        <taxon>Bacteria</taxon>
        <taxon>Pseudomonadati</taxon>
        <taxon>Pseudomonadota</taxon>
        <taxon>Alphaproteobacteria</taxon>
        <taxon>Rhodospirillales</taxon>
        <taxon>Rhodospirillaceae</taxon>
        <taxon>Defluviicoccus</taxon>
    </lineage>
</organism>
<dbReference type="EMBL" id="UXAT02000021">
    <property type="protein sequence ID" value="VUX46745.1"/>
    <property type="molecule type" value="Genomic_DNA"/>
</dbReference>
<protein>
    <recommendedName>
        <fullName evidence="1">CHAT domain-containing protein</fullName>
    </recommendedName>
</protein>
<comment type="caution">
    <text evidence="2">The sequence shown here is derived from an EMBL/GenBank/DDBJ whole genome shotgun (WGS) entry which is preliminary data.</text>
</comment>
<sequence length="1240" mass="132062">MPPAQPFVLACEDYQNAQQWRWVLRDSRGNFLADHEVNLDPACPEYFGLIDLRGYLDQHAAPDRWRTDHARLLEGFGRWLGANVLGNAIGDKLLAPRVPLTVRVEVPVEAAGLLTIPLELAHAGGKPLALGGISLVSLVKGEGDGTAPEPEPVGDRLRMLALFSLPTQATALALRRERHALTRLISKIAQTRGAAIELRVLQYGASRGALKDALEEADGWDLIHFSGHGERGVLLLEHDDGSNDIITTEALLDLLAPARGRLKLATLSACWSAAATIAETRAWLGLPAATTPEAREAPAAATGSDTVLPSLARALANELGCAVLAMRYPVGDQFAIALAAGLFRHLFENRQPLPRALAMALSQAVPEAPPLSVATPALFGAAALALTLVPPAQQAEPPLYTEMSAFPDEPERFVGRTGALAAATRALAPNSGQAGVLFCGMAGAGKTAAALELAYRYQPSPLQPPSRFRHFIWYKAPDQRADGEGADIGRALVDLALAMEAQIAGWEMVHLVDSDQHFATLLPRLTALCRQRSILFVLDNLESLLTADGRWRDQRWARLIATLATAGGFSRLVLTSRLRPADLPASLHIEAVHALPLDEALLLARELPNLGPLLTAGEAGDASAGRALVLRTLEIVQGHPKLIELADRLAANPDDLRRQLAGSATLWAAGDASRLGAFFTDGEAAVADNGYLAVLAGWTRSIAATLPAAAARLFEAVCGLEDGDRRQDLLGRLAWPKLWQALGQAGDAPALDPLITALDACGLIAVEKRENQPATYRLHPGVAAAGRPDPARQQVLDRVMAGLHWGVVDAAMQQEGAGTGPWIVAHGLAAAPYLARLHDWDALVGTLEKVTARDQSPATLARVLPPLRLAAEHSGSLAARRVLGRALRRAGRLSEAEALLRALIAEAEAAGAFMVASAIAADLFNLLLASGRAREALELVAREKEFTTRAGLGSWTIISDDGQRLQALNALGRWEEVLTEVEALRARMEALPERGTGEETVTPWNVREATLDTGREAALRLERWQECLDLSEAIVASKAARGASALQIARTRFNDYGPLLRLSRDGEAQALLADCRRTFEAEGDVEGLGKVFSALAALADGRGHHPQAVAHEKTALRYSYLAGTPDDAAISHFNLAIHLSRTAAPAQAILAHRLAATLIELQIQDGRLSSAIAALAGDLARFPDAQPPATFAALCAEVEAVEGVHFAHLFARLPAPFGSGDEALAHVLTLTTRRPDGALA</sequence>
<feature type="domain" description="CHAT" evidence="1">
    <location>
        <begin position="111"/>
        <end position="362"/>
    </location>
</feature>
<proteinExistence type="predicted"/>
<accession>A0A564WE48</accession>
<dbReference type="AlphaFoldDB" id="A0A564WE48"/>
<keyword evidence="3" id="KW-1185">Reference proteome</keyword>
<dbReference type="Proteomes" id="UP000326641">
    <property type="component" value="Unassembled WGS sequence"/>
</dbReference>
<dbReference type="Pfam" id="PF12770">
    <property type="entry name" value="CHAT"/>
    <property type="match status" value="1"/>
</dbReference>